<evidence type="ECO:0000256" key="3">
    <source>
        <dbReference type="ARBA" id="ARBA00022801"/>
    </source>
</evidence>
<comment type="caution">
    <text evidence="7">The sequence shown here is derived from an EMBL/GenBank/DDBJ whole genome shotgun (WGS) entry which is preliminary data.</text>
</comment>
<keyword evidence="8" id="KW-1185">Reference proteome</keyword>
<feature type="compositionally biased region" description="Basic residues" evidence="6">
    <location>
        <begin position="231"/>
        <end position="240"/>
    </location>
</feature>
<protein>
    <recommendedName>
        <fullName evidence="5">Putative 3-methyladenine DNA glycosylase</fullName>
        <ecNumber evidence="5">3.2.2.-</ecNumber>
    </recommendedName>
</protein>
<keyword evidence="2 5" id="KW-0227">DNA damage</keyword>
<dbReference type="PANTHER" id="PTHR10429:SF0">
    <property type="entry name" value="DNA-3-METHYLADENINE GLYCOSYLASE"/>
    <property type="match status" value="1"/>
</dbReference>
<keyword evidence="3 5" id="KW-0378">Hydrolase</keyword>
<dbReference type="GO" id="GO:0006284">
    <property type="term" value="P:base-excision repair"/>
    <property type="evidence" value="ECO:0007669"/>
    <property type="project" value="InterPro"/>
</dbReference>
<dbReference type="HAMAP" id="MF_00527">
    <property type="entry name" value="3MGH"/>
    <property type="match status" value="1"/>
</dbReference>
<dbReference type="CDD" id="cd00540">
    <property type="entry name" value="AAG"/>
    <property type="match status" value="1"/>
</dbReference>
<evidence type="ECO:0000256" key="6">
    <source>
        <dbReference type="SAM" id="MobiDB-lite"/>
    </source>
</evidence>
<dbReference type="GeneID" id="300552004"/>
<dbReference type="Proteomes" id="UP000030145">
    <property type="component" value="Unassembled WGS sequence"/>
</dbReference>
<reference evidence="7 8" key="1">
    <citation type="submission" date="2014-10" db="EMBL/GenBank/DDBJ databases">
        <title>Whole Genome sequence of Corynebacterium auriscanis strain CIP 106629.</title>
        <authorList>
            <person name="Hassan S.S."/>
            <person name="Jamal S.B."/>
            <person name="Tiwari S."/>
            <person name="Oliveira L.D.C."/>
            <person name="Souza F."/>
            <person name="Mariano D.C."/>
            <person name="Almeida S."/>
            <person name="Dorella F."/>
            <person name="Pereira F."/>
            <person name="Carvalho A."/>
            <person name="Leal C.A."/>
            <person name="Soares S.D.C."/>
            <person name="Figueiredo H.C."/>
            <person name="Silva A."/>
            <person name="Azevedo V.A."/>
        </authorList>
    </citation>
    <scope>NUCLEOTIDE SEQUENCE [LARGE SCALE GENOMIC DNA]</scope>
    <source>
        <strain evidence="7 8">CIP 106629</strain>
    </source>
</reference>
<comment type="similarity">
    <text evidence="1 5">Belongs to the DNA glycosylase MPG family.</text>
</comment>
<dbReference type="NCBIfam" id="TIGR00567">
    <property type="entry name" value="3mg"/>
    <property type="match status" value="1"/>
</dbReference>
<dbReference type="RefSeq" id="WP_035116363.1">
    <property type="nucleotide sequence ID" value="NZ_CP047046.1"/>
</dbReference>
<dbReference type="PANTHER" id="PTHR10429">
    <property type="entry name" value="DNA-3-METHYLADENINE GLYCOSYLASE"/>
    <property type="match status" value="1"/>
</dbReference>
<dbReference type="InterPro" id="IPR036995">
    <property type="entry name" value="MPG_sf"/>
</dbReference>
<dbReference type="Pfam" id="PF02245">
    <property type="entry name" value="Pur_DNA_glyco"/>
    <property type="match status" value="1"/>
</dbReference>
<gene>
    <name evidence="7" type="ORF">MA47_11045</name>
</gene>
<accession>A0A0A2DJG3</accession>
<dbReference type="AlphaFoldDB" id="A0A0A2DJG3"/>
<keyword evidence="4 5" id="KW-0234">DNA repair</keyword>
<feature type="region of interest" description="Disordered" evidence="6">
    <location>
        <begin position="221"/>
        <end position="240"/>
    </location>
</feature>
<evidence type="ECO:0000256" key="4">
    <source>
        <dbReference type="ARBA" id="ARBA00023204"/>
    </source>
</evidence>
<evidence type="ECO:0000313" key="8">
    <source>
        <dbReference type="Proteomes" id="UP000030145"/>
    </source>
</evidence>
<proteinExistence type="inferred from homology"/>
<organism evidence="7 8">
    <name type="scientific">Corynebacterium auriscanis</name>
    <dbReference type="NCBI Taxonomy" id="99807"/>
    <lineage>
        <taxon>Bacteria</taxon>
        <taxon>Bacillati</taxon>
        <taxon>Actinomycetota</taxon>
        <taxon>Actinomycetes</taxon>
        <taxon>Mycobacteriales</taxon>
        <taxon>Corynebacteriaceae</taxon>
        <taxon>Corynebacterium</taxon>
    </lineage>
</organism>
<dbReference type="GO" id="GO:0003677">
    <property type="term" value="F:DNA binding"/>
    <property type="evidence" value="ECO:0007669"/>
    <property type="project" value="InterPro"/>
</dbReference>
<evidence type="ECO:0000313" key="7">
    <source>
        <dbReference type="EMBL" id="KGM18024.1"/>
    </source>
</evidence>
<evidence type="ECO:0000256" key="1">
    <source>
        <dbReference type="ARBA" id="ARBA00009232"/>
    </source>
</evidence>
<dbReference type="NCBIfam" id="NF002003">
    <property type="entry name" value="PRK00802.1-3"/>
    <property type="match status" value="1"/>
</dbReference>
<sequence length="240" mass="25144">MASVPDQVLVDFDQPADVVAPQLLGGILRLGHVAVRITEVEAYLGESDPASHAFKGPTPRCATMFGPSSHLYVYASYGIHRAGNLVCSPDGHAGGVLLRGGEVVAGYNVARRRRGPKALDAALARGPGNLGQAMGFDLELNGAEVRQGEIPDSSAQSDSATAPAPSDSSNPVGSAERAVSSAAVSLPVLYFRRATEPVEFVAGKRIGISKNVEAPLRFWIPGDPTVSTPRGRPRPFKPQV</sequence>
<dbReference type="InterPro" id="IPR011034">
    <property type="entry name" value="Formyl_transferase-like_C_sf"/>
</dbReference>
<dbReference type="EC" id="3.2.2.-" evidence="5"/>
<feature type="region of interest" description="Disordered" evidence="6">
    <location>
        <begin position="147"/>
        <end position="175"/>
    </location>
</feature>
<feature type="compositionally biased region" description="Low complexity" evidence="6">
    <location>
        <begin position="151"/>
        <end position="175"/>
    </location>
</feature>
<dbReference type="InterPro" id="IPR003180">
    <property type="entry name" value="MPG"/>
</dbReference>
<evidence type="ECO:0000256" key="2">
    <source>
        <dbReference type="ARBA" id="ARBA00022763"/>
    </source>
</evidence>
<dbReference type="EMBL" id="JRVJ01000028">
    <property type="protein sequence ID" value="KGM18024.1"/>
    <property type="molecule type" value="Genomic_DNA"/>
</dbReference>
<dbReference type="SUPFAM" id="SSF50486">
    <property type="entry name" value="FMT C-terminal domain-like"/>
    <property type="match status" value="1"/>
</dbReference>
<dbReference type="GO" id="GO:0003905">
    <property type="term" value="F:alkylbase DNA N-glycosylase activity"/>
    <property type="evidence" value="ECO:0007669"/>
    <property type="project" value="InterPro"/>
</dbReference>
<name>A0A0A2DJG3_9CORY</name>
<dbReference type="Gene3D" id="3.10.300.10">
    <property type="entry name" value="Methylpurine-DNA glycosylase (MPG)"/>
    <property type="match status" value="1"/>
</dbReference>
<evidence type="ECO:0000256" key="5">
    <source>
        <dbReference type="HAMAP-Rule" id="MF_00527"/>
    </source>
</evidence>